<evidence type="ECO:0000313" key="2">
    <source>
        <dbReference type="Proteomes" id="UP000299102"/>
    </source>
</evidence>
<dbReference type="Proteomes" id="UP000299102">
    <property type="component" value="Unassembled WGS sequence"/>
</dbReference>
<name>A0A4C1VZZ6_EUMVA</name>
<keyword evidence="2" id="KW-1185">Reference proteome</keyword>
<sequence>MLGLLYAAKPKAANILTTEPERACETSIRLRLFESSLTHKECLAAILIVVVALFSDVDHQTSCISYEYKTIILNMVPPCKLPLSYTVRLDVKKFLHENRRYSRRRAAAALLPDDAPRPRSRLLVMRQIMKLPPISLIRVIMIALTGALRNGRRMPV</sequence>
<dbReference type="AlphaFoldDB" id="A0A4C1VZZ6"/>
<reference evidence="1 2" key="1">
    <citation type="journal article" date="2019" name="Commun. Biol.">
        <title>The bagworm genome reveals a unique fibroin gene that provides high tensile strength.</title>
        <authorList>
            <person name="Kono N."/>
            <person name="Nakamura H."/>
            <person name="Ohtoshi R."/>
            <person name="Tomita M."/>
            <person name="Numata K."/>
            <person name="Arakawa K."/>
        </authorList>
    </citation>
    <scope>NUCLEOTIDE SEQUENCE [LARGE SCALE GENOMIC DNA]</scope>
</reference>
<organism evidence="1 2">
    <name type="scientific">Eumeta variegata</name>
    <name type="common">Bagworm moth</name>
    <name type="synonym">Eumeta japonica</name>
    <dbReference type="NCBI Taxonomy" id="151549"/>
    <lineage>
        <taxon>Eukaryota</taxon>
        <taxon>Metazoa</taxon>
        <taxon>Ecdysozoa</taxon>
        <taxon>Arthropoda</taxon>
        <taxon>Hexapoda</taxon>
        <taxon>Insecta</taxon>
        <taxon>Pterygota</taxon>
        <taxon>Neoptera</taxon>
        <taxon>Endopterygota</taxon>
        <taxon>Lepidoptera</taxon>
        <taxon>Glossata</taxon>
        <taxon>Ditrysia</taxon>
        <taxon>Tineoidea</taxon>
        <taxon>Psychidae</taxon>
        <taxon>Oiketicinae</taxon>
        <taxon>Eumeta</taxon>
    </lineage>
</organism>
<comment type="caution">
    <text evidence="1">The sequence shown here is derived from an EMBL/GenBank/DDBJ whole genome shotgun (WGS) entry which is preliminary data.</text>
</comment>
<evidence type="ECO:0000313" key="1">
    <source>
        <dbReference type="EMBL" id="GBP44608.1"/>
    </source>
</evidence>
<accession>A0A4C1VZZ6</accession>
<gene>
    <name evidence="1" type="ORF">EVAR_75065_1</name>
</gene>
<proteinExistence type="predicted"/>
<dbReference type="EMBL" id="BGZK01000455">
    <property type="protein sequence ID" value="GBP44608.1"/>
    <property type="molecule type" value="Genomic_DNA"/>
</dbReference>
<protein>
    <submittedName>
        <fullName evidence="1">Uncharacterized protein</fullName>
    </submittedName>
</protein>